<feature type="domain" description="IrrE N-terminal-like" evidence="1">
    <location>
        <begin position="25"/>
        <end position="136"/>
    </location>
</feature>
<accession>A0A8S5LJG3</accession>
<name>A0A8S5LJG3_9CAUD</name>
<evidence type="ECO:0000313" key="2">
    <source>
        <dbReference type="EMBL" id="DAD70253.1"/>
    </source>
</evidence>
<protein>
    <submittedName>
        <fullName evidence="2">IrrE protein</fullName>
    </submittedName>
</protein>
<dbReference type="PANTHER" id="PTHR43236:SF1">
    <property type="entry name" value="BLL7220 PROTEIN"/>
    <property type="match status" value="1"/>
</dbReference>
<dbReference type="InterPro" id="IPR010359">
    <property type="entry name" value="IrrE_HExxH"/>
</dbReference>
<reference evidence="2" key="1">
    <citation type="journal article" date="2021" name="Proc. Natl. Acad. Sci. U.S.A.">
        <title>A Catalog of Tens of Thousands of Viruses from Human Metagenomes Reveals Hidden Associations with Chronic Diseases.</title>
        <authorList>
            <person name="Tisza M.J."/>
            <person name="Buck C.B."/>
        </authorList>
    </citation>
    <scope>NUCLEOTIDE SEQUENCE</scope>
    <source>
        <strain evidence="2">CtXPh6</strain>
    </source>
</reference>
<dbReference type="InterPro" id="IPR052345">
    <property type="entry name" value="Rad_response_metalloprotease"/>
</dbReference>
<dbReference type="PANTHER" id="PTHR43236">
    <property type="entry name" value="ANTITOXIN HIGA1"/>
    <property type="match status" value="1"/>
</dbReference>
<dbReference type="Gene3D" id="1.10.10.2910">
    <property type="match status" value="1"/>
</dbReference>
<sequence length="147" mass="16789">MNIKKFANDIANIHDTRNPFHIAAENDIHILYEELGKNLGYFSNLFRIKTIRINDHADPFLQPFICAHELGHALLHPHAGTHAFNRNSFIANCKIEKEANQFAVELLFPDELIAGHPEIDIYNLARTFGIPCQLVYLKSISYGARHL</sequence>
<evidence type="ECO:0000259" key="1">
    <source>
        <dbReference type="Pfam" id="PF06114"/>
    </source>
</evidence>
<organism evidence="2">
    <name type="scientific">Siphoviridae sp. ctXPh6</name>
    <dbReference type="NCBI Taxonomy" id="2827578"/>
    <lineage>
        <taxon>Viruses</taxon>
        <taxon>Duplodnaviria</taxon>
        <taxon>Heunggongvirae</taxon>
        <taxon>Uroviricota</taxon>
        <taxon>Caudoviricetes</taxon>
    </lineage>
</organism>
<dbReference type="EMBL" id="BK015862">
    <property type="protein sequence ID" value="DAD70253.1"/>
    <property type="molecule type" value="Genomic_DNA"/>
</dbReference>
<dbReference type="Pfam" id="PF06114">
    <property type="entry name" value="Peptidase_M78"/>
    <property type="match status" value="1"/>
</dbReference>
<proteinExistence type="predicted"/>